<feature type="transmembrane region" description="Helical" evidence="7">
    <location>
        <begin position="267"/>
        <end position="289"/>
    </location>
</feature>
<feature type="transmembrane region" description="Helical" evidence="7">
    <location>
        <begin position="354"/>
        <end position="371"/>
    </location>
</feature>
<feature type="transmembrane region" description="Helical" evidence="7">
    <location>
        <begin position="76"/>
        <end position="96"/>
    </location>
</feature>
<keyword evidence="2" id="KW-0813">Transport</keyword>
<dbReference type="KEGG" id="gry:D7I44_08920"/>
<keyword evidence="10" id="KW-1185">Reference proteome</keyword>
<proteinExistence type="predicted"/>
<evidence type="ECO:0000256" key="2">
    <source>
        <dbReference type="ARBA" id="ARBA00022448"/>
    </source>
</evidence>
<feature type="transmembrane region" description="Helical" evidence="7">
    <location>
        <begin position="295"/>
        <end position="314"/>
    </location>
</feature>
<keyword evidence="3" id="KW-1003">Cell membrane</keyword>
<protein>
    <submittedName>
        <fullName evidence="9">MFS transporter</fullName>
    </submittedName>
</protein>
<feature type="domain" description="Major facilitator superfamily (MFS) profile" evidence="8">
    <location>
        <begin position="11"/>
        <end position="459"/>
    </location>
</feature>
<dbReference type="Pfam" id="PF07690">
    <property type="entry name" value="MFS_1"/>
    <property type="match status" value="2"/>
</dbReference>
<reference evidence="9 10" key="1">
    <citation type="submission" date="2018-09" db="EMBL/GenBank/DDBJ databases">
        <title>Genome sequencing of strain 2DFW10M-5.</title>
        <authorList>
            <person name="Heo J."/>
            <person name="Kim S.-J."/>
            <person name="Kwon S.-W."/>
        </authorList>
    </citation>
    <scope>NUCLEOTIDE SEQUENCE [LARGE SCALE GENOMIC DNA]</scope>
    <source>
        <strain evidence="9 10">2DFW10M-5</strain>
    </source>
</reference>
<dbReference type="Gene3D" id="1.20.1720.10">
    <property type="entry name" value="Multidrug resistance protein D"/>
    <property type="match status" value="1"/>
</dbReference>
<dbReference type="AlphaFoldDB" id="A0A387BNQ3"/>
<feature type="transmembrane region" description="Helical" evidence="7">
    <location>
        <begin position="433"/>
        <end position="452"/>
    </location>
</feature>
<evidence type="ECO:0000256" key="6">
    <source>
        <dbReference type="ARBA" id="ARBA00023136"/>
    </source>
</evidence>
<evidence type="ECO:0000256" key="1">
    <source>
        <dbReference type="ARBA" id="ARBA00004651"/>
    </source>
</evidence>
<evidence type="ECO:0000256" key="7">
    <source>
        <dbReference type="SAM" id="Phobius"/>
    </source>
</evidence>
<dbReference type="EMBL" id="CP032624">
    <property type="protein sequence ID" value="AYG03644.1"/>
    <property type="molecule type" value="Genomic_DNA"/>
</dbReference>
<feature type="transmembrane region" description="Helical" evidence="7">
    <location>
        <begin position="401"/>
        <end position="421"/>
    </location>
</feature>
<dbReference type="PRINTS" id="PR01036">
    <property type="entry name" value="TCRTETB"/>
</dbReference>
<dbReference type="InterPro" id="IPR011701">
    <property type="entry name" value="MFS"/>
</dbReference>
<sequence>MAPSASFNRGLALLVAVTAFMEFLDGTVIQTAAPAIAREFGVRATDINVAMTAYLLALAVCIPATGWLADRFGTRRVYLTAIVVFGVASVLCAFSPDLFWLCVFRVLQGVGGAMMVPVGRLAVLRSIEPRDLLDAMAYLTWPALLAPVIAPAVGGVLADTVGWRWIFLINVPIGIATLIAAIVLVPRRDELRPVPLDWSGLVFIAIALGALVMAGELVGEATTNWPAVVSALAVSAASGCLFWWRLRRSAHPVLDLSALRINTFRAGNAGGGVYRLMIGAVPFLVTLLFQSGFGWSAAQAGLIVIALFVGNIGIKPATTPLIKRFGFRTVIVWSNVIGAGILLLLALVDSTTPIAVTVVLLVLSGAFRSIGFSGYNTIQFVDVPPALTNGANTLASTMQQVAAGLGIAVAALLVRLGGSLAESVTHDGDWLGYRWAFVGAAALLLIPLFEALSLPRQAGIHATAD</sequence>
<dbReference type="InterPro" id="IPR020846">
    <property type="entry name" value="MFS_dom"/>
</dbReference>
<feature type="transmembrane region" description="Helical" evidence="7">
    <location>
        <begin position="47"/>
        <end position="69"/>
    </location>
</feature>
<dbReference type="Gene3D" id="1.20.1250.20">
    <property type="entry name" value="MFS general substrate transporter like domains"/>
    <property type="match status" value="1"/>
</dbReference>
<evidence type="ECO:0000256" key="3">
    <source>
        <dbReference type="ARBA" id="ARBA00022475"/>
    </source>
</evidence>
<keyword evidence="4 7" id="KW-0812">Transmembrane</keyword>
<dbReference type="InterPro" id="IPR036259">
    <property type="entry name" value="MFS_trans_sf"/>
</dbReference>
<evidence type="ECO:0000313" key="10">
    <source>
        <dbReference type="Proteomes" id="UP000275069"/>
    </source>
</evidence>
<feature type="transmembrane region" description="Helical" evidence="7">
    <location>
        <begin position="326"/>
        <end position="348"/>
    </location>
</feature>
<dbReference type="SUPFAM" id="SSF103473">
    <property type="entry name" value="MFS general substrate transporter"/>
    <property type="match status" value="1"/>
</dbReference>
<dbReference type="GO" id="GO:0005886">
    <property type="term" value="C:plasma membrane"/>
    <property type="evidence" value="ECO:0007669"/>
    <property type="project" value="UniProtKB-SubCell"/>
</dbReference>
<feature type="transmembrane region" description="Helical" evidence="7">
    <location>
        <begin position="225"/>
        <end position="246"/>
    </location>
</feature>
<dbReference type="RefSeq" id="WP_120789177.1">
    <property type="nucleotide sequence ID" value="NZ_CP032624.1"/>
</dbReference>
<dbReference type="PANTHER" id="PTHR42718:SF46">
    <property type="entry name" value="BLR6921 PROTEIN"/>
    <property type="match status" value="1"/>
</dbReference>
<evidence type="ECO:0000256" key="5">
    <source>
        <dbReference type="ARBA" id="ARBA00022989"/>
    </source>
</evidence>
<comment type="subcellular location">
    <subcellularLocation>
        <location evidence="1">Cell membrane</location>
        <topology evidence="1">Multi-pass membrane protein</topology>
    </subcellularLocation>
</comment>
<feature type="transmembrane region" description="Helical" evidence="7">
    <location>
        <begin position="135"/>
        <end position="157"/>
    </location>
</feature>
<dbReference type="GO" id="GO:0022857">
    <property type="term" value="F:transmembrane transporter activity"/>
    <property type="evidence" value="ECO:0007669"/>
    <property type="project" value="InterPro"/>
</dbReference>
<dbReference type="Proteomes" id="UP000275069">
    <property type="component" value="Chromosome"/>
</dbReference>
<evidence type="ECO:0000313" key="9">
    <source>
        <dbReference type="EMBL" id="AYG03644.1"/>
    </source>
</evidence>
<feature type="transmembrane region" description="Helical" evidence="7">
    <location>
        <begin position="163"/>
        <end position="186"/>
    </location>
</feature>
<organism evidence="9 10">
    <name type="scientific">Gryllotalpicola protaetiae</name>
    <dbReference type="NCBI Taxonomy" id="2419771"/>
    <lineage>
        <taxon>Bacteria</taxon>
        <taxon>Bacillati</taxon>
        <taxon>Actinomycetota</taxon>
        <taxon>Actinomycetes</taxon>
        <taxon>Micrococcales</taxon>
        <taxon>Microbacteriaceae</taxon>
        <taxon>Gryllotalpicola</taxon>
    </lineage>
</organism>
<feature type="transmembrane region" description="Helical" evidence="7">
    <location>
        <begin position="102"/>
        <end position="123"/>
    </location>
</feature>
<feature type="transmembrane region" description="Helical" evidence="7">
    <location>
        <begin position="198"/>
        <end position="219"/>
    </location>
</feature>
<dbReference type="OrthoDB" id="7375466at2"/>
<evidence type="ECO:0000259" key="8">
    <source>
        <dbReference type="PROSITE" id="PS50850"/>
    </source>
</evidence>
<name>A0A387BNQ3_9MICO</name>
<accession>A0A387BNQ3</accession>
<evidence type="ECO:0000256" key="4">
    <source>
        <dbReference type="ARBA" id="ARBA00022692"/>
    </source>
</evidence>
<gene>
    <name evidence="9" type="ORF">D7I44_08920</name>
</gene>
<dbReference type="PANTHER" id="PTHR42718">
    <property type="entry name" value="MAJOR FACILITATOR SUPERFAMILY MULTIDRUG TRANSPORTER MFSC"/>
    <property type="match status" value="1"/>
</dbReference>
<keyword evidence="6 7" id="KW-0472">Membrane</keyword>
<dbReference type="PROSITE" id="PS50850">
    <property type="entry name" value="MFS"/>
    <property type="match status" value="1"/>
</dbReference>
<keyword evidence="5 7" id="KW-1133">Transmembrane helix</keyword>